<dbReference type="SMART" id="SM00710">
    <property type="entry name" value="PbH1"/>
    <property type="match status" value="8"/>
</dbReference>
<evidence type="ECO:0000313" key="3">
    <source>
        <dbReference type="EMBL" id="CRK80257.1"/>
    </source>
</evidence>
<dbReference type="SUPFAM" id="SSF49899">
    <property type="entry name" value="Concanavalin A-like lectins/glucanases"/>
    <property type="match status" value="1"/>
</dbReference>
<dbReference type="RefSeq" id="WP_176699605.1">
    <property type="nucleotide sequence ID" value="NZ_CVRB01000001.1"/>
</dbReference>
<feature type="chain" id="PRO_5006712212" description="CBM6 domain-containing protein" evidence="1">
    <location>
        <begin position="37"/>
        <end position="1567"/>
    </location>
</feature>
<protein>
    <recommendedName>
        <fullName evidence="2">CBM6 domain-containing protein</fullName>
    </recommendedName>
</protein>
<dbReference type="InterPro" id="IPR006626">
    <property type="entry name" value="PbH1"/>
</dbReference>
<feature type="domain" description="CBM6" evidence="2">
    <location>
        <begin position="753"/>
        <end position="889"/>
    </location>
</feature>
<dbReference type="InterPro" id="IPR012334">
    <property type="entry name" value="Pectin_lyas_fold"/>
</dbReference>
<sequence precursor="true">MIKKTVKLVKKNIAILLALLMIFTSFISIPAVPAMAATTNYYVDESNGNDANNGQSPSTAFKTIQKAADVAVSGDTVNILAGVYREDVTPKADNVTYTNYQGANVTISGCNLITGWTPDTDTNYSSLGVYVAPMNWDMYNGAGNIIFSDGQLMKEASWPDIPVSGLLTKTNYEKYTTVVPTPVTGPMTSFNDNNLKNAVFADNALAGAMLWTVSGNGYSSLTAAITGNTSTVTTGTVTINWPFTATGYNPTIGNSVYYITRIKAVLNTATEWYKDVTNQKLYFITPDKSDPNGHVVEAKARDYAFELSGRSNVTIKGINLRAAGVNFANSHYCTLQGADVQAVDNNEPVGINYNEGYTKGLTLDGDHNTIRDCEVHNMYGAGIVFSGHDNNAINNYVHDVDFNHNYADGIRIFGYNQLISNNTISNCARAGIGGTFTSSVIQYNDINNCMKLSSDGGAVYLVDSDYGGSEIHNNIVHDIASPGGLGGSGIYTDNSTHNLAIYNNIVYNCAGTSAALENGPNEYQLWENNTIKGNVTEYTNPGPLDYVDSTGTKVINEIAGGTEATNSTEVTSKNLANFPATGWKAPTATPPDFSLTATSPALGKGKVIPGVTDGYTGAAPNIGAVGNGPDWTKSVGCNLSNPSSVNAAFQLNSSIPYKNLVKNPGFEQGNGPKDLGLTGAGFAGPGSLAGWTVDSGSPYINTQNAWDYKITSLNRFNSNSAVLPAGAKIEQTITGLKPNTSYTMTSWGRINGKLYQAENADAKSNASDFDTLNYRVETGLTNVNSVSAAPFPYLEFDNINFGVPGDLDNSISIGTYGKTTASTIEVHLDSPTGTLMSNFNGATYQSKTTQWMYTDFTLTGVPTDGANHKLYFVFKGAGKSGYLDGFKLYNSAPPTTEDITFGVTGYGGHDLTATVTGTNGVGYVNSSGQLQQKTIKFVTGPNSTSATIYASKAGGSLLGYVDAFGLAEDILQDPFGPGSTLTQYKDGFEDPTFSSWSWGYGAPALSSTVFNEGIHSYQVGGQDQGAIYKVFGSTYSKVATIDFYDNFSYNNNISAHVDQSGSTNFGNQSSMYGMGVITANSIQNYSYNLGSTTWKTSSVKRTKGWHTLTFDYSSGKGLNMYIDNTLVASTSSITGFNTIAMGDFFADGIQGKGYFDNVRITNGLLISPSGATLPQITAPSSLTVGTETISDTTAAVNLSVSAASSIPNAANPVALSMTVDGTTPFSSGSKLSTGFHTITVKADDTSNGGSIAIKNIWINVVQTAVFDNFESYTGSILSGSTWVDGSNTAGHQTPSVATSGSYDGNRAFKYQASSTANATNANIDAMKLASGIPTGGLMGKTVSVWFYDPYNTSAKRVDQVLAIYGANNTFFLGTAYDAASGTTNGSSDYYCFRSTALGTTYGTKFLPINNTTAGLPVTVGLIPRSTGWHQFKIDFSTTATDGNVNLYVDNQLLYTSPNNQNDSLFLNGGSSGQIALGSFWTNGMDTTPTYYWDNFKITGLADTAGPSITASGNTSTYLNGSNGVTIDSGINFSDVDTAAIPATAEVQKALCRQRIYCPSLVMQIPAI</sequence>
<reference evidence="4" key="1">
    <citation type="submission" date="2015-05" db="EMBL/GenBank/DDBJ databases">
        <authorList>
            <person name="Urmite Genomes"/>
        </authorList>
    </citation>
    <scope>NUCLEOTIDE SEQUENCE [LARGE SCALE GENOMIC DNA]</scope>
    <source>
        <strain evidence="4">LF1</strain>
    </source>
</reference>
<dbReference type="InterPro" id="IPR039448">
    <property type="entry name" value="Beta_helix"/>
</dbReference>
<accession>A0A0U1NQF5</accession>
<dbReference type="InterPro" id="IPR011050">
    <property type="entry name" value="Pectin_lyase_fold/virulence"/>
</dbReference>
<dbReference type="PROSITE" id="PS51175">
    <property type="entry name" value="CBM6"/>
    <property type="match status" value="1"/>
</dbReference>
<dbReference type="Proteomes" id="UP000199087">
    <property type="component" value="Unassembled WGS sequence"/>
</dbReference>
<evidence type="ECO:0000313" key="4">
    <source>
        <dbReference type="Proteomes" id="UP000199087"/>
    </source>
</evidence>
<dbReference type="InterPro" id="IPR005084">
    <property type="entry name" value="CBM6"/>
</dbReference>
<evidence type="ECO:0000256" key="1">
    <source>
        <dbReference type="SAM" id="SignalP"/>
    </source>
</evidence>
<dbReference type="Pfam" id="PF13229">
    <property type="entry name" value="Beta_helix"/>
    <property type="match status" value="1"/>
</dbReference>
<dbReference type="SUPFAM" id="SSF51126">
    <property type="entry name" value="Pectin lyase-like"/>
    <property type="match status" value="2"/>
</dbReference>
<proteinExistence type="predicted"/>
<dbReference type="STRING" id="1499688.BN000_00138"/>
<feature type="signal peptide" evidence="1">
    <location>
        <begin position="1"/>
        <end position="36"/>
    </location>
</feature>
<dbReference type="PANTHER" id="PTHR36453:SF1">
    <property type="entry name" value="RIGHT HANDED BETA HELIX DOMAIN-CONTAINING PROTEIN"/>
    <property type="match status" value="1"/>
</dbReference>
<dbReference type="GO" id="GO:0030246">
    <property type="term" value="F:carbohydrate binding"/>
    <property type="evidence" value="ECO:0007669"/>
    <property type="project" value="InterPro"/>
</dbReference>
<organism evidence="3 4">
    <name type="scientific">Neobacillus massiliamazoniensis</name>
    <dbReference type="NCBI Taxonomy" id="1499688"/>
    <lineage>
        <taxon>Bacteria</taxon>
        <taxon>Bacillati</taxon>
        <taxon>Bacillota</taxon>
        <taxon>Bacilli</taxon>
        <taxon>Bacillales</taxon>
        <taxon>Bacillaceae</taxon>
        <taxon>Neobacillus</taxon>
    </lineage>
</organism>
<dbReference type="InterPro" id="IPR013320">
    <property type="entry name" value="ConA-like_dom_sf"/>
</dbReference>
<dbReference type="EMBL" id="CVRB01000001">
    <property type="protein sequence ID" value="CRK80257.1"/>
    <property type="molecule type" value="Genomic_DNA"/>
</dbReference>
<dbReference type="Gene3D" id="2.160.20.10">
    <property type="entry name" value="Single-stranded right-handed beta-helix, Pectin lyase-like"/>
    <property type="match status" value="2"/>
</dbReference>
<keyword evidence="4" id="KW-1185">Reference proteome</keyword>
<dbReference type="Gene3D" id="2.60.120.200">
    <property type="match status" value="1"/>
</dbReference>
<evidence type="ECO:0000259" key="2">
    <source>
        <dbReference type="PROSITE" id="PS51175"/>
    </source>
</evidence>
<dbReference type="Gene3D" id="2.60.120.260">
    <property type="entry name" value="Galactose-binding domain-like"/>
    <property type="match status" value="1"/>
</dbReference>
<dbReference type="PANTHER" id="PTHR36453">
    <property type="entry name" value="SECRETED PROTEIN-RELATED"/>
    <property type="match status" value="1"/>
</dbReference>
<gene>
    <name evidence="3" type="ORF">BN000_00138</name>
</gene>
<name>A0A0U1NQF5_9BACI</name>
<keyword evidence="1" id="KW-0732">Signal</keyword>